<accession>A0AAW0LB43</accession>
<dbReference type="PANTHER" id="PTHR35546:SF130">
    <property type="entry name" value="EXPRESSED PROTEIN"/>
    <property type="match status" value="1"/>
</dbReference>
<organism evidence="2 3">
    <name type="scientific">Quercus suber</name>
    <name type="common">Cork oak</name>
    <dbReference type="NCBI Taxonomy" id="58331"/>
    <lineage>
        <taxon>Eukaryota</taxon>
        <taxon>Viridiplantae</taxon>
        <taxon>Streptophyta</taxon>
        <taxon>Embryophyta</taxon>
        <taxon>Tracheophyta</taxon>
        <taxon>Spermatophyta</taxon>
        <taxon>Magnoliopsida</taxon>
        <taxon>eudicotyledons</taxon>
        <taxon>Gunneridae</taxon>
        <taxon>Pentapetalae</taxon>
        <taxon>rosids</taxon>
        <taxon>fabids</taxon>
        <taxon>Fagales</taxon>
        <taxon>Fagaceae</taxon>
        <taxon>Quercus</taxon>
    </lineage>
</organism>
<proteinExistence type="predicted"/>
<gene>
    <name evidence="2" type="ORF">CFP56_003962</name>
</gene>
<dbReference type="EMBL" id="PKMF04000120">
    <property type="protein sequence ID" value="KAK7848960.1"/>
    <property type="molecule type" value="Genomic_DNA"/>
</dbReference>
<evidence type="ECO:0000313" key="3">
    <source>
        <dbReference type="Proteomes" id="UP000237347"/>
    </source>
</evidence>
<reference evidence="2 3" key="1">
    <citation type="journal article" date="2018" name="Sci. Data">
        <title>The draft genome sequence of cork oak.</title>
        <authorList>
            <person name="Ramos A.M."/>
            <person name="Usie A."/>
            <person name="Barbosa P."/>
            <person name="Barros P.M."/>
            <person name="Capote T."/>
            <person name="Chaves I."/>
            <person name="Simoes F."/>
            <person name="Abreu I."/>
            <person name="Carrasquinho I."/>
            <person name="Faro C."/>
            <person name="Guimaraes J.B."/>
            <person name="Mendonca D."/>
            <person name="Nobrega F."/>
            <person name="Rodrigues L."/>
            <person name="Saibo N.J.M."/>
            <person name="Varela M.C."/>
            <person name="Egas C."/>
            <person name="Matos J."/>
            <person name="Miguel C.M."/>
            <person name="Oliveira M.M."/>
            <person name="Ricardo C.P."/>
            <person name="Goncalves S."/>
        </authorList>
    </citation>
    <scope>NUCLEOTIDE SEQUENCE [LARGE SCALE GENOMIC DNA]</scope>
    <source>
        <strain evidence="3">cv. HL8</strain>
    </source>
</reference>
<feature type="signal peptide" evidence="1">
    <location>
        <begin position="1"/>
        <end position="23"/>
    </location>
</feature>
<keyword evidence="3" id="KW-1185">Reference proteome</keyword>
<sequence>MTLDNFSDCLLTLLWLPLKSVFQCKCISNRWGSLISNPYFTRCYVGHHHKNLQPFTLLFESADILSNRAFTTDSDEPEFKTLASYVHRYNELEDSCNDLLLWRKWPKDEVPATQLQCGPHSLFESQVKKIQDTRSRPTPVNGASWSGCCRCWRDLNYVTFPGLLFPRKACFFCPGTGGRLLAFDPYITRSCRLIGKPIEYESLGGTDCVGVCQGCLRICQISLWFRLGSVLRVWEFKDYDNEGGGQWFLEHEVFFNQLVSKKSPWLTQYVPLKFPFVTVLAFHPNDGDILYLVIEMKVVLCNLRSKTMEVFWDIPRL</sequence>
<dbReference type="PANTHER" id="PTHR35546">
    <property type="entry name" value="F-BOX PROTEIN INTERACTION DOMAIN PROTEIN-RELATED"/>
    <property type="match status" value="1"/>
</dbReference>
<name>A0AAW0LB43_QUESU</name>
<protein>
    <recommendedName>
        <fullName evidence="4">F-box protein</fullName>
    </recommendedName>
</protein>
<dbReference type="Proteomes" id="UP000237347">
    <property type="component" value="Unassembled WGS sequence"/>
</dbReference>
<dbReference type="InterPro" id="IPR055290">
    <property type="entry name" value="At3g26010-like"/>
</dbReference>
<keyword evidence="1" id="KW-0732">Signal</keyword>
<evidence type="ECO:0000313" key="2">
    <source>
        <dbReference type="EMBL" id="KAK7848960.1"/>
    </source>
</evidence>
<evidence type="ECO:0000256" key="1">
    <source>
        <dbReference type="SAM" id="SignalP"/>
    </source>
</evidence>
<comment type="caution">
    <text evidence="2">The sequence shown here is derived from an EMBL/GenBank/DDBJ whole genome shotgun (WGS) entry which is preliminary data.</text>
</comment>
<dbReference type="AlphaFoldDB" id="A0AAW0LB43"/>
<feature type="chain" id="PRO_5043463313" description="F-box protein" evidence="1">
    <location>
        <begin position="24"/>
        <end position="317"/>
    </location>
</feature>
<evidence type="ECO:0008006" key="4">
    <source>
        <dbReference type="Google" id="ProtNLM"/>
    </source>
</evidence>